<evidence type="ECO:0000313" key="1">
    <source>
        <dbReference type="EMBL" id="KAK4180185.1"/>
    </source>
</evidence>
<organism evidence="1 2">
    <name type="scientific">Triangularia setosa</name>
    <dbReference type="NCBI Taxonomy" id="2587417"/>
    <lineage>
        <taxon>Eukaryota</taxon>
        <taxon>Fungi</taxon>
        <taxon>Dikarya</taxon>
        <taxon>Ascomycota</taxon>
        <taxon>Pezizomycotina</taxon>
        <taxon>Sordariomycetes</taxon>
        <taxon>Sordariomycetidae</taxon>
        <taxon>Sordariales</taxon>
        <taxon>Podosporaceae</taxon>
        <taxon>Triangularia</taxon>
    </lineage>
</organism>
<keyword evidence="2" id="KW-1185">Reference proteome</keyword>
<accession>A0AAN6WEQ2</accession>
<proteinExistence type="predicted"/>
<gene>
    <name evidence="1" type="ORF">QBC36DRAFT_286823</name>
</gene>
<dbReference type="Proteomes" id="UP001302321">
    <property type="component" value="Unassembled WGS sequence"/>
</dbReference>
<name>A0AAN6WEQ2_9PEZI</name>
<protein>
    <submittedName>
        <fullName evidence="1">Uncharacterized protein</fullName>
    </submittedName>
</protein>
<comment type="caution">
    <text evidence="1">The sequence shown here is derived from an EMBL/GenBank/DDBJ whole genome shotgun (WGS) entry which is preliminary data.</text>
</comment>
<reference evidence="1" key="1">
    <citation type="journal article" date="2023" name="Mol. Phylogenet. Evol.">
        <title>Genome-scale phylogeny and comparative genomics of the fungal order Sordariales.</title>
        <authorList>
            <person name="Hensen N."/>
            <person name="Bonometti L."/>
            <person name="Westerberg I."/>
            <person name="Brannstrom I.O."/>
            <person name="Guillou S."/>
            <person name="Cros-Aarteil S."/>
            <person name="Calhoun S."/>
            <person name="Haridas S."/>
            <person name="Kuo A."/>
            <person name="Mondo S."/>
            <person name="Pangilinan J."/>
            <person name="Riley R."/>
            <person name="LaButti K."/>
            <person name="Andreopoulos B."/>
            <person name="Lipzen A."/>
            <person name="Chen C."/>
            <person name="Yan M."/>
            <person name="Daum C."/>
            <person name="Ng V."/>
            <person name="Clum A."/>
            <person name="Steindorff A."/>
            <person name="Ohm R.A."/>
            <person name="Martin F."/>
            <person name="Silar P."/>
            <person name="Natvig D.O."/>
            <person name="Lalanne C."/>
            <person name="Gautier V."/>
            <person name="Ament-Velasquez S.L."/>
            <person name="Kruys A."/>
            <person name="Hutchinson M.I."/>
            <person name="Powell A.J."/>
            <person name="Barry K."/>
            <person name="Miller A.N."/>
            <person name="Grigoriev I.V."/>
            <person name="Debuchy R."/>
            <person name="Gladieux P."/>
            <person name="Hiltunen Thoren M."/>
            <person name="Johannesson H."/>
        </authorList>
    </citation>
    <scope>NUCLEOTIDE SEQUENCE</scope>
    <source>
        <strain evidence="1">CBS 892.96</strain>
    </source>
</reference>
<evidence type="ECO:0000313" key="2">
    <source>
        <dbReference type="Proteomes" id="UP001302321"/>
    </source>
</evidence>
<dbReference type="EMBL" id="MU866102">
    <property type="protein sequence ID" value="KAK4180185.1"/>
    <property type="molecule type" value="Genomic_DNA"/>
</dbReference>
<sequence>MSVNKRKVTTISGICTKLDRYCCLVCEANLPQGIATQLLLFLKTEREEAAVWKKAVTDQFPEWFDLPCKKEDVPQSFLKDWEIMRELGWVGDPLSSTGSLPIRKQRQRESTILPDTQLERLVAVNILVESLVKERLKEEKSIPSYRCVDRWTVPPFSKCGLF</sequence>
<reference evidence="1" key="2">
    <citation type="submission" date="2023-05" db="EMBL/GenBank/DDBJ databases">
        <authorList>
            <consortium name="Lawrence Berkeley National Laboratory"/>
            <person name="Steindorff A."/>
            <person name="Hensen N."/>
            <person name="Bonometti L."/>
            <person name="Westerberg I."/>
            <person name="Brannstrom I.O."/>
            <person name="Guillou S."/>
            <person name="Cros-Aarteil S."/>
            <person name="Calhoun S."/>
            <person name="Haridas S."/>
            <person name="Kuo A."/>
            <person name="Mondo S."/>
            <person name="Pangilinan J."/>
            <person name="Riley R."/>
            <person name="Labutti K."/>
            <person name="Andreopoulos B."/>
            <person name="Lipzen A."/>
            <person name="Chen C."/>
            <person name="Yanf M."/>
            <person name="Daum C."/>
            <person name="Ng V."/>
            <person name="Clum A."/>
            <person name="Ohm R."/>
            <person name="Martin F."/>
            <person name="Silar P."/>
            <person name="Natvig D."/>
            <person name="Lalanne C."/>
            <person name="Gautier V."/>
            <person name="Ament-Velasquez S.L."/>
            <person name="Kruys A."/>
            <person name="Hutchinson M.I."/>
            <person name="Powell A.J."/>
            <person name="Barry K."/>
            <person name="Miller A.N."/>
            <person name="Grigoriev I.V."/>
            <person name="Debuchy R."/>
            <person name="Gladieux P."/>
            <person name="Thoren M.H."/>
            <person name="Johannesson H."/>
        </authorList>
    </citation>
    <scope>NUCLEOTIDE SEQUENCE</scope>
    <source>
        <strain evidence="1">CBS 892.96</strain>
    </source>
</reference>
<dbReference type="AlphaFoldDB" id="A0AAN6WEQ2"/>